<gene>
    <name evidence="2" type="ORF">V1478_016734</name>
</gene>
<evidence type="ECO:0000256" key="1">
    <source>
        <dbReference type="SAM" id="MobiDB-lite"/>
    </source>
</evidence>
<feature type="compositionally biased region" description="Polar residues" evidence="1">
    <location>
        <begin position="39"/>
        <end position="56"/>
    </location>
</feature>
<reference evidence="2 3" key="1">
    <citation type="journal article" date="2024" name="Ann. Entomol. Soc. Am.">
        <title>Genomic analyses of the southern and eastern yellowjacket wasps (Hymenoptera: Vespidae) reveal evolutionary signatures of social life.</title>
        <authorList>
            <person name="Catto M.A."/>
            <person name="Caine P.B."/>
            <person name="Orr S.E."/>
            <person name="Hunt B.G."/>
            <person name="Goodisman M.A.D."/>
        </authorList>
    </citation>
    <scope>NUCLEOTIDE SEQUENCE [LARGE SCALE GENOMIC DNA]</scope>
    <source>
        <strain evidence="2">233</strain>
        <tissue evidence="2">Head and thorax</tissue>
    </source>
</reference>
<comment type="caution">
    <text evidence="2">The sequence shown here is derived from an EMBL/GenBank/DDBJ whole genome shotgun (WGS) entry which is preliminary data.</text>
</comment>
<sequence>MTVVDASYKRDKREHRGGGTTGNADSTDDPSSREEMSEMMQQNISSKPKTSNINRSESYKERIHHKVRHKYYYLEF</sequence>
<evidence type="ECO:0000313" key="2">
    <source>
        <dbReference type="EMBL" id="KAL2714177.1"/>
    </source>
</evidence>
<feature type="compositionally biased region" description="Basic and acidic residues" evidence="1">
    <location>
        <begin position="7"/>
        <end position="17"/>
    </location>
</feature>
<dbReference type="Proteomes" id="UP001607302">
    <property type="component" value="Unassembled WGS sequence"/>
</dbReference>
<dbReference type="EMBL" id="JAUDFV010000157">
    <property type="protein sequence ID" value="KAL2714177.1"/>
    <property type="molecule type" value="Genomic_DNA"/>
</dbReference>
<name>A0ABD2A152_VESSQ</name>
<protein>
    <submittedName>
        <fullName evidence="2">Rho guanine nucleotide exchange factor 12 isoform X2</fullName>
    </submittedName>
</protein>
<evidence type="ECO:0000313" key="3">
    <source>
        <dbReference type="Proteomes" id="UP001607302"/>
    </source>
</evidence>
<accession>A0ABD2A152</accession>
<dbReference type="AlphaFoldDB" id="A0ABD2A152"/>
<keyword evidence="3" id="KW-1185">Reference proteome</keyword>
<proteinExistence type="predicted"/>
<organism evidence="2 3">
    <name type="scientific">Vespula squamosa</name>
    <name type="common">Southern yellow jacket</name>
    <name type="synonym">Wasp</name>
    <dbReference type="NCBI Taxonomy" id="30214"/>
    <lineage>
        <taxon>Eukaryota</taxon>
        <taxon>Metazoa</taxon>
        <taxon>Ecdysozoa</taxon>
        <taxon>Arthropoda</taxon>
        <taxon>Hexapoda</taxon>
        <taxon>Insecta</taxon>
        <taxon>Pterygota</taxon>
        <taxon>Neoptera</taxon>
        <taxon>Endopterygota</taxon>
        <taxon>Hymenoptera</taxon>
        <taxon>Apocrita</taxon>
        <taxon>Aculeata</taxon>
        <taxon>Vespoidea</taxon>
        <taxon>Vespidae</taxon>
        <taxon>Vespinae</taxon>
        <taxon>Vespula</taxon>
    </lineage>
</organism>
<feature type="region of interest" description="Disordered" evidence="1">
    <location>
        <begin position="1"/>
        <end position="60"/>
    </location>
</feature>